<feature type="compositionally biased region" description="Basic and acidic residues" evidence="1">
    <location>
        <begin position="12"/>
        <end position="29"/>
    </location>
</feature>
<dbReference type="RefSeq" id="WP_344150859.1">
    <property type="nucleotide sequence ID" value="NZ_BAAABV010000002.1"/>
</dbReference>
<evidence type="ECO:0000313" key="3">
    <source>
        <dbReference type="Proteomes" id="UP001501867"/>
    </source>
</evidence>
<evidence type="ECO:0000256" key="1">
    <source>
        <dbReference type="SAM" id="MobiDB-lite"/>
    </source>
</evidence>
<comment type="caution">
    <text evidence="2">The sequence shown here is derived from an EMBL/GenBank/DDBJ whole genome shotgun (WGS) entry which is preliminary data.</text>
</comment>
<accession>A0ABN0UZX5</accession>
<dbReference type="EMBL" id="BAAABV010000002">
    <property type="protein sequence ID" value="GAA0268275.1"/>
    <property type="molecule type" value="Genomic_DNA"/>
</dbReference>
<name>A0ABN0UZX5_9ACTN</name>
<organism evidence="2 3">
    <name type="scientific">Streptomyces polychromogenes</name>
    <dbReference type="NCBI Taxonomy" id="67342"/>
    <lineage>
        <taxon>Bacteria</taxon>
        <taxon>Bacillati</taxon>
        <taxon>Actinomycetota</taxon>
        <taxon>Actinomycetes</taxon>
        <taxon>Kitasatosporales</taxon>
        <taxon>Streptomycetaceae</taxon>
        <taxon>Streptomyces</taxon>
    </lineage>
</organism>
<reference evidence="2 3" key="1">
    <citation type="journal article" date="2019" name="Int. J. Syst. Evol. Microbiol.">
        <title>The Global Catalogue of Microorganisms (GCM) 10K type strain sequencing project: providing services to taxonomists for standard genome sequencing and annotation.</title>
        <authorList>
            <consortium name="The Broad Institute Genomics Platform"/>
            <consortium name="The Broad Institute Genome Sequencing Center for Infectious Disease"/>
            <person name="Wu L."/>
            <person name="Ma J."/>
        </authorList>
    </citation>
    <scope>NUCLEOTIDE SEQUENCE [LARGE SCALE GENOMIC DNA]</scope>
    <source>
        <strain evidence="2 3">JCM 4505</strain>
    </source>
</reference>
<proteinExistence type="predicted"/>
<feature type="region of interest" description="Disordered" evidence="1">
    <location>
        <begin position="1"/>
        <end position="80"/>
    </location>
</feature>
<sequence>MTKPWETQPYDPKGRPGGDVQDKMPEDLQRTSARAEFAAAVDAGATGRQPGGPPHPVGTRHGGAETAIFGLGQPRPSRRG</sequence>
<evidence type="ECO:0000313" key="2">
    <source>
        <dbReference type="EMBL" id="GAA0268275.1"/>
    </source>
</evidence>
<keyword evidence="3" id="KW-1185">Reference proteome</keyword>
<protein>
    <submittedName>
        <fullName evidence="2">Uncharacterized protein</fullName>
    </submittedName>
</protein>
<dbReference type="Proteomes" id="UP001501867">
    <property type="component" value="Unassembled WGS sequence"/>
</dbReference>
<gene>
    <name evidence="2" type="ORF">GCM10010302_02490</name>
</gene>